<dbReference type="KEGG" id="bfo:118416853"/>
<feature type="region of interest" description="Disordered" evidence="3">
    <location>
        <begin position="1"/>
        <end position="48"/>
    </location>
</feature>
<dbReference type="GO" id="GO:0006310">
    <property type="term" value="P:DNA recombination"/>
    <property type="evidence" value="ECO:0007669"/>
    <property type="project" value="UniProtKB-KW"/>
</dbReference>
<feature type="domain" description="Tyr recombinase" evidence="4">
    <location>
        <begin position="289"/>
        <end position="479"/>
    </location>
</feature>
<keyword evidence="2" id="KW-0233">DNA recombination</keyword>
<dbReference type="SUPFAM" id="SSF56349">
    <property type="entry name" value="DNA breaking-rejoining enzymes"/>
    <property type="match status" value="1"/>
</dbReference>
<dbReference type="InterPro" id="IPR011010">
    <property type="entry name" value="DNA_brk_join_enz"/>
</dbReference>
<dbReference type="Proteomes" id="UP000001554">
    <property type="component" value="Chromosome 7"/>
</dbReference>
<dbReference type="OMA" id="WNGRSAN"/>
<dbReference type="PROSITE" id="PS51900">
    <property type="entry name" value="CB"/>
    <property type="match status" value="1"/>
</dbReference>
<dbReference type="AlphaFoldDB" id="A0A9J7KWZ6"/>
<evidence type="ECO:0000256" key="3">
    <source>
        <dbReference type="SAM" id="MobiDB-lite"/>
    </source>
</evidence>
<dbReference type="GeneID" id="118412525"/>
<name>A0A9J7KWZ6_BRAFL</name>
<dbReference type="InterPro" id="IPR002104">
    <property type="entry name" value="Integrase_catalytic"/>
</dbReference>
<evidence type="ECO:0000313" key="7">
    <source>
        <dbReference type="RefSeq" id="XP_035671320.1"/>
    </source>
</evidence>
<dbReference type="InterPro" id="IPR010998">
    <property type="entry name" value="Integrase_recombinase_N"/>
</dbReference>
<gene>
    <name evidence="7" type="primary">LOC118412525</name>
    <name evidence="8" type="synonym">LOC118416853</name>
    <name evidence="9" type="synonym">LOC118418958</name>
</gene>
<dbReference type="RefSeq" id="XP_035681005.1">
    <property type="nucleotide sequence ID" value="XM_035825112.1"/>
</dbReference>
<evidence type="ECO:0000259" key="4">
    <source>
        <dbReference type="PROSITE" id="PS51898"/>
    </source>
</evidence>
<dbReference type="Proteomes" id="UP000001554">
    <property type="component" value="Chromosome 1"/>
</dbReference>
<dbReference type="Gene3D" id="1.10.443.10">
    <property type="entry name" value="Intergrase catalytic core"/>
    <property type="match status" value="1"/>
</dbReference>
<evidence type="ECO:0000256" key="1">
    <source>
        <dbReference type="ARBA" id="ARBA00023125"/>
    </source>
</evidence>
<dbReference type="RefSeq" id="XP_035671320.1">
    <property type="nucleotide sequence ID" value="XM_035815427.1"/>
</dbReference>
<keyword evidence="6" id="KW-1185">Reference proteome</keyword>
<organism evidence="6 7">
    <name type="scientific">Branchiostoma floridae</name>
    <name type="common">Florida lancelet</name>
    <name type="synonym">Amphioxus</name>
    <dbReference type="NCBI Taxonomy" id="7739"/>
    <lineage>
        <taxon>Eukaryota</taxon>
        <taxon>Metazoa</taxon>
        <taxon>Chordata</taxon>
        <taxon>Cephalochordata</taxon>
        <taxon>Leptocardii</taxon>
        <taxon>Amphioxiformes</taxon>
        <taxon>Branchiostomatidae</taxon>
        <taxon>Branchiostoma</taxon>
    </lineage>
</organism>
<evidence type="ECO:0000256" key="2">
    <source>
        <dbReference type="ARBA" id="ARBA00023172"/>
    </source>
</evidence>
<dbReference type="Gene3D" id="1.10.150.130">
    <property type="match status" value="1"/>
</dbReference>
<dbReference type="InterPro" id="IPR044068">
    <property type="entry name" value="CB"/>
</dbReference>
<accession>A0A9J7KWZ6</accession>
<feature type="region of interest" description="Disordered" evidence="3">
    <location>
        <begin position="70"/>
        <end position="94"/>
    </location>
</feature>
<evidence type="ECO:0000313" key="6">
    <source>
        <dbReference type="Proteomes" id="UP000001554"/>
    </source>
</evidence>
<dbReference type="InterPro" id="IPR013762">
    <property type="entry name" value="Integrase-like_cat_sf"/>
</dbReference>
<sequence>MPPRKKARKAARPEAGDDPSPTERGDQPSPEDAPPQPTRKAPDKPKLTMKFLQKQLEDLQQVTTQIANKLNSTNSSDPQTPGALPTDGGSAGLVGLNTSPSSVTVTHVTDTPGVLPIATTSGALDPQPPSLPSINPNAQMPGLGSTLASSILGRAVPQEIPTHGNSSGQGASPSPAQQLNRLVDNLLVQSLAPSTISAYRLAWQHFRQFSLEIHCTANIKPPIPEPIVCQFISYLHSKGFAPASIASKLSAIGFIHKIQNLQDPTSTFVVRKLMHSIQKNHVPDGRLPITPPILSQLIDALKFIKTTYYNQCLYEAMFTFMFYSLARISEVTVTNSSQHTLTLADLRGNLDSNSGLTSFLVQFKTYKHSSPSAQSTIQIQPHPESPHCPVVSLAKYLQLRGRNPGYLFQRRDGCPVTSDNFAKALRACVLQVKLDPQKYTSHSFRIGAATQAALQGVSDSNLRLLGRWTSDAFKKYIRT</sequence>
<evidence type="ECO:0000313" key="8">
    <source>
        <dbReference type="RefSeq" id="XP_035678020.1"/>
    </source>
</evidence>
<dbReference type="PANTHER" id="PTHR34605:SF3">
    <property type="entry name" value="P CELL-TYPE AGGLUTINATION PROTEIN MAP4-LIKE-RELATED"/>
    <property type="match status" value="1"/>
</dbReference>
<feature type="compositionally biased region" description="Basic and acidic residues" evidence="3">
    <location>
        <begin position="11"/>
        <end position="26"/>
    </location>
</feature>
<dbReference type="PROSITE" id="PS51898">
    <property type="entry name" value="TYR_RECOMBINASE"/>
    <property type="match status" value="1"/>
</dbReference>
<keyword evidence="1" id="KW-0238">DNA-binding</keyword>
<dbReference type="KEGG" id="bfo:118412525"/>
<dbReference type="SUPFAM" id="SSF47823">
    <property type="entry name" value="lambda integrase-like, N-terminal domain"/>
    <property type="match status" value="1"/>
</dbReference>
<dbReference type="InterPro" id="IPR052925">
    <property type="entry name" value="Phage_Integrase-like_Recomb"/>
</dbReference>
<dbReference type="KEGG" id="bfo:118418958"/>
<dbReference type="OrthoDB" id="415455at2759"/>
<evidence type="ECO:0000259" key="5">
    <source>
        <dbReference type="PROSITE" id="PS51900"/>
    </source>
</evidence>
<feature type="compositionally biased region" description="Basic residues" evidence="3">
    <location>
        <begin position="1"/>
        <end position="10"/>
    </location>
</feature>
<feature type="compositionally biased region" description="Polar residues" evidence="3">
    <location>
        <begin position="70"/>
        <end position="79"/>
    </location>
</feature>
<dbReference type="PANTHER" id="PTHR34605">
    <property type="entry name" value="PHAGE_INTEGRASE DOMAIN-CONTAINING PROTEIN"/>
    <property type="match status" value="1"/>
</dbReference>
<dbReference type="Proteomes" id="UP000001554">
    <property type="component" value="Chromosome 5"/>
</dbReference>
<protein>
    <submittedName>
        <fullName evidence="7">Uncharacterized protein LOC118412525 isoform X1</fullName>
    </submittedName>
    <submittedName>
        <fullName evidence="8">Uncharacterized protein LOC118416853 isoform X1</fullName>
    </submittedName>
    <submittedName>
        <fullName evidence="9">Uncharacterized protein LOC118418958 isoform X1</fullName>
    </submittedName>
</protein>
<evidence type="ECO:0000313" key="9">
    <source>
        <dbReference type="RefSeq" id="XP_035681005.1"/>
    </source>
</evidence>
<reference evidence="6" key="1">
    <citation type="journal article" date="2020" name="Nat. Ecol. Evol.">
        <title>Deeply conserved synteny resolves early events in vertebrate evolution.</title>
        <authorList>
            <person name="Simakov O."/>
            <person name="Marletaz F."/>
            <person name="Yue J.X."/>
            <person name="O'Connell B."/>
            <person name="Jenkins J."/>
            <person name="Brandt A."/>
            <person name="Calef R."/>
            <person name="Tung C.H."/>
            <person name="Huang T.K."/>
            <person name="Schmutz J."/>
            <person name="Satoh N."/>
            <person name="Yu J.K."/>
            <person name="Putnam N.H."/>
            <person name="Green R.E."/>
            <person name="Rokhsar D.S."/>
        </authorList>
    </citation>
    <scope>NUCLEOTIDE SEQUENCE [LARGE SCALE GENOMIC DNA]</scope>
    <source>
        <strain evidence="6">S238N-H82</strain>
    </source>
</reference>
<dbReference type="GO" id="GO:0003677">
    <property type="term" value="F:DNA binding"/>
    <property type="evidence" value="ECO:0007669"/>
    <property type="project" value="UniProtKB-KW"/>
</dbReference>
<reference evidence="7 8" key="2">
    <citation type="submission" date="2025-04" db="UniProtKB">
        <authorList>
            <consortium name="RefSeq"/>
        </authorList>
    </citation>
    <scope>IDENTIFICATION</scope>
    <source>
        <strain evidence="7 8">S238N-H82</strain>
        <tissue evidence="7 8">Testes</tissue>
    </source>
</reference>
<proteinExistence type="predicted"/>
<dbReference type="GO" id="GO:0015074">
    <property type="term" value="P:DNA integration"/>
    <property type="evidence" value="ECO:0007669"/>
    <property type="project" value="InterPro"/>
</dbReference>
<feature type="domain" description="Core-binding (CB)" evidence="5">
    <location>
        <begin position="177"/>
        <end position="260"/>
    </location>
</feature>
<dbReference type="RefSeq" id="XP_035678020.1">
    <property type="nucleotide sequence ID" value="XM_035822127.1"/>
</dbReference>